<proteinExistence type="inferred from homology"/>
<comment type="PTM">
    <text evidence="3">4'-phosphopantetheine is transferred from CoA to a specific serine of apo-ACP by AcpS. This modification is essential for activity because fatty acids are bound in thioester linkage to the sulfhydryl of the prosthetic group.</text>
</comment>
<keyword evidence="3" id="KW-0275">Fatty acid biosynthesis</keyword>
<dbReference type="GO" id="GO:0000036">
    <property type="term" value="F:acyl carrier activity"/>
    <property type="evidence" value="ECO:0007669"/>
    <property type="project" value="UniProtKB-UniRule"/>
</dbReference>
<dbReference type="Pfam" id="PF00550">
    <property type="entry name" value="PP-binding"/>
    <property type="match status" value="1"/>
</dbReference>
<evidence type="ECO:0000313" key="6">
    <source>
        <dbReference type="Proteomes" id="UP000199428"/>
    </source>
</evidence>
<dbReference type="SUPFAM" id="SSF47336">
    <property type="entry name" value="ACP-like"/>
    <property type="match status" value="1"/>
</dbReference>
<dbReference type="Proteomes" id="UP000199428">
    <property type="component" value="Unassembled WGS sequence"/>
</dbReference>
<keyword evidence="3" id="KW-0276">Fatty acid metabolism</keyword>
<feature type="domain" description="Carrier" evidence="4">
    <location>
        <begin position="2"/>
        <end position="77"/>
    </location>
</feature>
<protein>
    <recommendedName>
        <fullName evidence="3">Acyl carrier protein</fullName>
        <shortName evidence="3">ACP</shortName>
    </recommendedName>
</protein>
<dbReference type="InterPro" id="IPR009081">
    <property type="entry name" value="PP-bd_ACP"/>
</dbReference>
<keyword evidence="1 3" id="KW-0596">Phosphopantetheine</keyword>
<accession>A0A1G5S185</accession>
<sequence>MEEIFEKIADIIEDVADIPKDEISMDSSLIDDLDLASLEIMAIVAKIEKQFSIKFTEKELLGLSTIEDSVKLIMEKVA</sequence>
<keyword evidence="3" id="KW-0444">Lipid biosynthesis</keyword>
<feature type="modified residue" description="O-(pantetheine 4'-phosphoryl)serine" evidence="3">
    <location>
        <position position="37"/>
    </location>
</feature>
<gene>
    <name evidence="3" type="primary">acpP</name>
    <name evidence="5" type="ORF">SAMN02910350_02141</name>
</gene>
<comment type="subcellular location">
    <subcellularLocation>
        <location evidence="3">Cytoplasm</location>
    </subcellularLocation>
</comment>
<evidence type="ECO:0000259" key="4">
    <source>
        <dbReference type="PROSITE" id="PS50075"/>
    </source>
</evidence>
<reference evidence="5 6" key="1">
    <citation type="submission" date="2016-10" db="EMBL/GenBank/DDBJ databases">
        <authorList>
            <person name="de Groot N.N."/>
        </authorList>
    </citation>
    <scope>NUCLEOTIDE SEQUENCE [LARGE SCALE GENOMIC DNA]</scope>
    <source>
        <strain evidence="5 6">DSM 10317</strain>
    </source>
</reference>
<evidence type="ECO:0000313" key="5">
    <source>
        <dbReference type="EMBL" id="SCZ80142.1"/>
    </source>
</evidence>
<comment type="similarity">
    <text evidence="3">Belongs to the acyl carrier protein (ACP) family.</text>
</comment>
<dbReference type="PROSITE" id="PS50075">
    <property type="entry name" value="CARRIER"/>
    <property type="match status" value="1"/>
</dbReference>
<dbReference type="InterPro" id="IPR003231">
    <property type="entry name" value="ACP"/>
</dbReference>
<dbReference type="Gene3D" id="1.10.1200.10">
    <property type="entry name" value="ACP-like"/>
    <property type="match status" value="1"/>
</dbReference>
<name>A0A1G5S185_PSEXY</name>
<dbReference type="EMBL" id="FMWK01000012">
    <property type="protein sequence ID" value="SCZ80142.1"/>
    <property type="molecule type" value="Genomic_DNA"/>
</dbReference>
<keyword evidence="3" id="KW-0443">Lipid metabolism</keyword>
<comment type="function">
    <text evidence="3">Carrier of the growing fatty acid chain in fatty acid biosynthesis.</text>
</comment>
<dbReference type="UniPathway" id="UPA00094"/>
<keyword evidence="3" id="KW-0963">Cytoplasm</keyword>
<dbReference type="GO" id="GO:0005737">
    <property type="term" value="C:cytoplasm"/>
    <property type="evidence" value="ECO:0007669"/>
    <property type="project" value="UniProtKB-SubCell"/>
</dbReference>
<evidence type="ECO:0000256" key="3">
    <source>
        <dbReference type="HAMAP-Rule" id="MF_01217"/>
    </source>
</evidence>
<dbReference type="HAMAP" id="MF_01217">
    <property type="entry name" value="Acyl_carrier"/>
    <property type="match status" value="1"/>
</dbReference>
<dbReference type="AlphaFoldDB" id="A0A1G5S185"/>
<keyword evidence="2 3" id="KW-0597">Phosphoprotein</keyword>
<evidence type="ECO:0000256" key="1">
    <source>
        <dbReference type="ARBA" id="ARBA00022450"/>
    </source>
</evidence>
<comment type="pathway">
    <text evidence="3">Lipid metabolism; fatty acid biosynthesis.</text>
</comment>
<dbReference type="RefSeq" id="WP_036951302.1">
    <property type="nucleotide sequence ID" value="NZ_FMWK01000012.1"/>
</dbReference>
<dbReference type="InterPro" id="IPR036736">
    <property type="entry name" value="ACP-like_sf"/>
</dbReference>
<organism evidence="5 6">
    <name type="scientific">Pseudobutyrivibrio xylanivorans</name>
    <dbReference type="NCBI Taxonomy" id="185007"/>
    <lineage>
        <taxon>Bacteria</taxon>
        <taxon>Bacillati</taxon>
        <taxon>Bacillota</taxon>
        <taxon>Clostridia</taxon>
        <taxon>Lachnospirales</taxon>
        <taxon>Lachnospiraceae</taxon>
        <taxon>Pseudobutyrivibrio</taxon>
    </lineage>
</organism>
<evidence type="ECO:0000256" key="2">
    <source>
        <dbReference type="ARBA" id="ARBA00022553"/>
    </source>
</evidence>